<gene>
    <name evidence="8" type="ORF">ACFOSV_07010</name>
</gene>
<evidence type="ECO:0000256" key="5">
    <source>
        <dbReference type="PROSITE-ProRule" id="PRU00277"/>
    </source>
</evidence>
<dbReference type="InterPro" id="IPR046357">
    <property type="entry name" value="PPIase_dom_sf"/>
</dbReference>
<evidence type="ECO:0000256" key="2">
    <source>
        <dbReference type="ARBA" id="ARBA00006577"/>
    </source>
</evidence>
<dbReference type="SUPFAM" id="SSF54534">
    <property type="entry name" value="FKBP-like"/>
    <property type="match status" value="1"/>
</dbReference>
<sequence length="183" mass="20464">MKKLIPFLFVIGLITAMGCEPNNPFAAGPTYDRDANLAIDSVKIVAFLDTARIDSLYRIHDPSGVVIIVQEEGEGSRPRTGNVVYSDYIGSLMEDGSIFDTNLEQVARDNDLYVEGRRYTVFNFVMGSGNVISGWDIGFRRVRPKTKGIMIIPSPWGYRDQTSNSRIPANSILLFEFDFRGLD</sequence>
<evidence type="ECO:0000256" key="4">
    <source>
        <dbReference type="ARBA" id="ARBA00023235"/>
    </source>
</evidence>
<dbReference type="PROSITE" id="PS51257">
    <property type="entry name" value="PROKAR_LIPOPROTEIN"/>
    <property type="match status" value="1"/>
</dbReference>
<dbReference type="EC" id="5.2.1.8" evidence="6"/>
<name>A0ABV8APR9_9BACT</name>
<dbReference type="GO" id="GO:0003755">
    <property type="term" value="F:peptidyl-prolyl cis-trans isomerase activity"/>
    <property type="evidence" value="ECO:0007669"/>
    <property type="project" value="UniProtKB-EC"/>
</dbReference>
<dbReference type="InterPro" id="IPR001179">
    <property type="entry name" value="PPIase_FKBP_dom"/>
</dbReference>
<dbReference type="PANTHER" id="PTHR43811:SF19">
    <property type="entry name" value="39 KDA FK506-BINDING NUCLEAR PROTEIN"/>
    <property type="match status" value="1"/>
</dbReference>
<comment type="similarity">
    <text evidence="2 6">Belongs to the FKBP-type PPIase family.</text>
</comment>
<evidence type="ECO:0000256" key="1">
    <source>
        <dbReference type="ARBA" id="ARBA00000971"/>
    </source>
</evidence>
<evidence type="ECO:0000256" key="3">
    <source>
        <dbReference type="ARBA" id="ARBA00023110"/>
    </source>
</evidence>
<evidence type="ECO:0000259" key="7">
    <source>
        <dbReference type="PROSITE" id="PS50059"/>
    </source>
</evidence>
<protein>
    <recommendedName>
        <fullName evidence="6">Peptidyl-prolyl cis-trans isomerase</fullName>
        <ecNumber evidence="6">5.2.1.8</ecNumber>
    </recommendedName>
</protein>
<proteinExistence type="inferred from homology"/>
<feature type="domain" description="PPIase FKBP-type" evidence="7">
    <location>
        <begin position="81"/>
        <end position="183"/>
    </location>
</feature>
<dbReference type="PROSITE" id="PS50059">
    <property type="entry name" value="FKBP_PPIASE"/>
    <property type="match status" value="1"/>
</dbReference>
<keyword evidence="3 5" id="KW-0697">Rotamase</keyword>
<dbReference type="PANTHER" id="PTHR43811">
    <property type="entry name" value="FKBP-TYPE PEPTIDYL-PROLYL CIS-TRANS ISOMERASE FKPA"/>
    <property type="match status" value="1"/>
</dbReference>
<dbReference type="RefSeq" id="WP_377904797.1">
    <property type="nucleotide sequence ID" value="NZ_JBHRZS010000006.1"/>
</dbReference>
<evidence type="ECO:0000313" key="9">
    <source>
        <dbReference type="Proteomes" id="UP001595805"/>
    </source>
</evidence>
<dbReference type="EMBL" id="JBHRZS010000006">
    <property type="protein sequence ID" value="MFC3879918.1"/>
    <property type="molecule type" value="Genomic_DNA"/>
</dbReference>
<keyword evidence="9" id="KW-1185">Reference proteome</keyword>
<dbReference type="Gene3D" id="3.10.50.40">
    <property type="match status" value="1"/>
</dbReference>
<accession>A0ABV8APR9</accession>
<reference evidence="9" key="1">
    <citation type="journal article" date="2019" name="Int. J. Syst. Evol. Microbiol.">
        <title>The Global Catalogue of Microorganisms (GCM) 10K type strain sequencing project: providing services to taxonomists for standard genome sequencing and annotation.</title>
        <authorList>
            <consortium name="The Broad Institute Genomics Platform"/>
            <consortium name="The Broad Institute Genome Sequencing Center for Infectious Disease"/>
            <person name="Wu L."/>
            <person name="Ma J."/>
        </authorList>
    </citation>
    <scope>NUCLEOTIDE SEQUENCE [LARGE SCALE GENOMIC DNA]</scope>
    <source>
        <strain evidence="9">CCUG 60523</strain>
    </source>
</reference>
<dbReference type="Proteomes" id="UP001595805">
    <property type="component" value="Unassembled WGS sequence"/>
</dbReference>
<evidence type="ECO:0000256" key="6">
    <source>
        <dbReference type="RuleBase" id="RU003915"/>
    </source>
</evidence>
<keyword evidence="4 5" id="KW-0413">Isomerase</keyword>
<organism evidence="8 9">
    <name type="scientific">Algoriphagus namhaensis</name>
    <dbReference type="NCBI Taxonomy" id="915353"/>
    <lineage>
        <taxon>Bacteria</taxon>
        <taxon>Pseudomonadati</taxon>
        <taxon>Bacteroidota</taxon>
        <taxon>Cytophagia</taxon>
        <taxon>Cytophagales</taxon>
        <taxon>Cyclobacteriaceae</taxon>
        <taxon>Algoriphagus</taxon>
    </lineage>
</organism>
<comment type="catalytic activity">
    <reaction evidence="1 5 6">
        <text>[protein]-peptidylproline (omega=180) = [protein]-peptidylproline (omega=0)</text>
        <dbReference type="Rhea" id="RHEA:16237"/>
        <dbReference type="Rhea" id="RHEA-COMP:10747"/>
        <dbReference type="Rhea" id="RHEA-COMP:10748"/>
        <dbReference type="ChEBI" id="CHEBI:83833"/>
        <dbReference type="ChEBI" id="CHEBI:83834"/>
        <dbReference type="EC" id="5.2.1.8"/>
    </reaction>
</comment>
<comment type="caution">
    <text evidence="8">The sequence shown here is derived from an EMBL/GenBank/DDBJ whole genome shotgun (WGS) entry which is preliminary data.</text>
</comment>
<dbReference type="Pfam" id="PF00254">
    <property type="entry name" value="FKBP_C"/>
    <property type="match status" value="1"/>
</dbReference>
<evidence type="ECO:0000313" key="8">
    <source>
        <dbReference type="EMBL" id="MFC3879918.1"/>
    </source>
</evidence>